<accession>A0A8T3C8U2</accession>
<dbReference type="PANTHER" id="PTHR11728">
    <property type="entry name" value="GLYCEROL-3-PHOSPHATE DEHYDROGENASE"/>
    <property type="match status" value="1"/>
</dbReference>
<evidence type="ECO:0000256" key="2">
    <source>
        <dbReference type="ARBA" id="ARBA00011009"/>
    </source>
</evidence>
<dbReference type="InterPro" id="IPR008927">
    <property type="entry name" value="6-PGluconate_DH-like_C_sf"/>
</dbReference>
<dbReference type="PANTHER" id="PTHR11728:SF30">
    <property type="entry name" value="GLYCEROL-3-PHOSPHATE DEHYDROGENASE [NAD(+)] GPDHC1, CYTOSOLIC"/>
    <property type="match status" value="1"/>
</dbReference>
<keyword evidence="3" id="KW-0963">Cytoplasm</keyword>
<name>A0A8T3C8U2_DENNO</name>
<dbReference type="FunFam" id="1.10.1040.10:FF:000012">
    <property type="entry name" value="Glycerol-3-phosphate dehydrogenase [NAD(+)]"/>
    <property type="match status" value="1"/>
</dbReference>
<reference evidence="13" key="1">
    <citation type="journal article" date="2022" name="Front. Genet.">
        <title>Chromosome-Scale Assembly of the Dendrobium nobile Genome Provides Insights Into the Molecular Mechanism of the Biosynthesis of the Medicinal Active Ingredient of Dendrobium.</title>
        <authorList>
            <person name="Xu Q."/>
            <person name="Niu S.-C."/>
            <person name="Li K.-L."/>
            <person name="Zheng P.-J."/>
            <person name="Zhang X.-J."/>
            <person name="Jia Y."/>
            <person name="Liu Y."/>
            <person name="Niu Y.-X."/>
            <person name="Yu L.-H."/>
            <person name="Chen D.-F."/>
            <person name="Zhang G.-Q."/>
        </authorList>
    </citation>
    <scope>NUCLEOTIDE SEQUENCE</scope>
    <source>
        <tissue evidence="13">Leaf</tissue>
    </source>
</reference>
<dbReference type="GO" id="GO:0005829">
    <property type="term" value="C:cytosol"/>
    <property type="evidence" value="ECO:0007669"/>
    <property type="project" value="UniProtKB-SubCell"/>
</dbReference>
<organism evidence="13 14">
    <name type="scientific">Dendrobium nobile</name>
    <name type="common">Orchid</name>
    <dbReference type="NCBI Taxonomy" id="94219"/>
    <lineage>
        <taxon>Eukaryota</taxon>
        <taxon>Viridiplantae</taxon>
        <taxon>Streptophyta</taxon>
        <taxon>Embryophyta</taxon>
        <taxon>Tracheophyta</taxon>
        <taxon>Spermatophyta</taxon>
        <taxon>Magnoliopsida</taxon>
        <taxon>Liliopsida</taxon>
        <taxon>Asparagales</taxon>
        <taxon>Orchidaceae</taxon>
        <taxon>Epidendroideae</taxon>
        <taxon>Malaxideae</taxon>
        <taxon>Dendrobiinae</taxon>
        <taxon>Dendrobium</taxon>
    </lineage>
</organism>
<dbReference type="Pfam" id="PF07479">
    <property type="entry name" value="NAD_Gly3P_dh_C"/>
    <property type="match status" value="1"/>
</dbReference>
<evidence type="ECO:0000256" key="10">
    <source>
        <dbReference type="SAM" id="MobiDB-lite"/>
    </source>
</evidence>
<comment type="caution">
    <text evidence="13">The sequence shown here is derived from an EMBL/GenBank/DDBJ whole genome shotgun (WGS) entry which is preliminary data.</text>
</comment>
<dbReference type="FunFam" id="3.40.50.720:FF:000229">
    <property type="entry name" value="Glycerol-3-phosphate dehydrogenase [NAD(+)]"/>
    <property type="match status" value="1"/>
</dbReference>
<dbReference type="SUPFAM" id="SSF48179">
    <property type="entry name" value="6-phosphogluconate dehydrogenase C-terminal domain-like"/>
    <property type="match status" value="1"/>
</dbReference>
<evidence type="ECO:0000259" key="11">
    <source>
        <dbReference type="Pfam" id="PF01210"/>
    </source>
</evidence>
<dbReference type="Gene3D" id="1.10.1040.10">
    <property type="entry name" value="N-(1-d-carboxylethyl)-l-norvaline Dehydrogenase, domain 2"/>
    <property type="match status" value="1"/>
</dbReference>
<keyword evidence="4 8" id="KW-0560">Oxidoreductase</keyword>
<dbReference type="PRINTS" id="PR00077">
    <property type="entry name" value="GPDHDRGNASE"/>
</dbReference>
<dbReference type="InterPro" id="IPR006168">
    <property type="entry name" value="G3P_DH_NAD-dep"/>
</dbReference>
<protein>
    <recommendedName>
        <fullName evidence="9">Glycerol-3-phosphate dehydrogenase [NAD(+)]</fullName>
        <ecNumber evidence="9">1.1.1.8</ecNumber>
    </recommendedName>
</protein>
<keyword evidence="14" id="KW-1185">Reference proteome</keyword>
<dbReference type="AlphaFoldDB" id="A0A8T3C8U2"/>
<dbReference type="Pfam" id="PF01210">
    <property type="entry name" value="NAD_Gly3P_dh_N"/>
    <property type="match status" value="1"/>
</dbReference>
<dbReference type="GO" id="GO:0051287">
    <property type="term" value="F:NAD binding"/>
    <property type="evidence" value="ECO:0007669"/>
    <property type="project" value="UniProtKB-UniRule"/>
</dbReference>
<evidence type="ECO:0000256" key="8">
    <source>
        <dbReference type="RuleBase" id="RU000437"/>
    </source>
</evidence>
<dbReference type="GO" id="GO:0005975">
    <property type="term" value="P:carbohydrate metabolic process"/>
    <property type="evidence" value="ECO:0007669"/>
    <property type="project" value="InterPro"/>
</dbReference>
<dbReference type="GO" id="GO:0046168">
    <property type="term" value="P:glycerol-3-phosphate catabolic process"/>
    <property type="evidence" value="ECO:0007669"/>
    <property type="project" value="UniProtKB-UniRule"/>
</dbReference>
<feature type="domain" description="Glycerol-3-phosphate dehydrogenase NAD-dependent C-terminal" evidence="12">
    <location>
        <begin position="275"/>
        <end position="424"/>
    </location>
</feature>
<keyword evidence="5 8" id="KW-0520">NAD</keyword>
<comment type="catalytic activity">
    <reaction evidence="6 9">
        <text>sn-glycerol 3-phosphate + NAD(+) = dihydroxyacetone phosphate + NADH + H(+)</text>
        <dbReference type="Rhea" id="RHEA:11092"/>
        <dbReference type="ChEBI" id="CHEBI:15378"/>
        <dbReference type="ChEBI" id="CHEBI:57540"/>
        <dbReference type="ChEBI" id="CHEBI:57597"/>
        <dbReference type="ChEBI" id="CHEBI:57642"/>
        <dbReference type="ChEBI" id="CHEBI:57945"/>
        <dbReference type="EC" id="1.1.1.8"/>
    </reaction>
</comment>
<proteinExistence type="inferred from homology"/>
<comment type="function">
    <text evidence="7">May be involved in cell redox homeostasis.</text>
</comment>
<comment type="similarity">
    <text evidence="2 8">Belongs to the NAD-dependent glycerol-3-phosphate dehydrogenase family.</text>
</comment>
<evidence type="ECO:0000256" key="5">
    <source>
        <dbReference type="ARBA" id="ARBA00023027"/>
    </source>
</evidence>
<evidence type="ECO:0000256" key="1">
    <source>
        <dbReference type="ARBA" id="ARBA00004514"/>
    </source>
</evidence>
<evidence type="ECO:0000256" key="3">
    <source>
        <dbReference type="ARBA" id="ARBA00022490"/>
    </source>
</evidence>
<feature type="domain" description="Glycerol-3-phosphate dehydrogenase NAD-dependent N-terminal" evidence="11">
    <location>
        <begin position="147"/>
        <end position="247"/>
    </location>
</feature>
<evidence type="ECO:0000313" key="13">
    <source>
        <dbReference type="EMBL" id="KAI0527532.1"/>
    </source>
</evidence>
<dbReference type="Proteomes" id="UP000829196">
    <property type="component" value="Unassembled WGS sequence"/>
</dbReference>
<dbReference type="InterPro" id="IPR013328">
    <property type="entry name" value="6PGD_dom2"/>
</dbReference>
<dbReference type="GO" id="GO:0141152">
    <property type="term" value="F:glycerol-3-phosphate dehydrogenase (NAD+) activity"/>
    <property type="evidence" value="ECO:0007669"/>
    <property type="project" value="UniProtKB-UniRule"/>
</dbReference>
<dbReference type="OrthoDB" id="10263760at2759"/>
<evidence type="ECO:0000259" key="12">
    <source>
        <dbReference type="Pfam" id="PF07479"/>
    </source>
</evidence>
<dbReference type="InterPro" id="IPR006109">
    <property type="entry name" value="G3P_DH_NAD-dep_C"/>
</dbReference>
<dbReference type="Gene3D" id="3.40.50.720">
    <property type="entry name" value="NAD(P)-binding Rossmann-like Domain"/>
    <property type="match status" value="2"/>
</dbReference>
<dbReference type="SMR" id="A0A8T3C8U2"/>
<evidence type="ECO:0000256" key="9">
    <source>
        <dbReference type="RuleBase" id="RU361243"/>
    </source>
</evidence>
<evidence type="ECO:0000313" key="14">
    <source>
        <dbReference type="Proteomes" id="UP000829196"/>
    </source>
</evidence>
<dbReference type="EC" id="1.1.1.8" evidence="9"/>
<sequence length="463" mass="51614">MVSSAQGDHGSMHSNGSTYNSNGTEERLDEFRSVLGKPDGDLLKIVSIGAGAWGSVFAALLQDAYGQFREKFQIRIWRRAGRSVDRSTAEHLFEVINSREDVLRRLIRRCAYLKYVEGRLGDRTLYADEILRDGFCLNMIDTPLCPLKVVTNLQEAVWDADIVINGLPSTETREVFEEISRYWKERITVPIIISLAKGVEAALDPIPRIITPTQMIQCATGLPVENILYLGGPNIASEIYNKEYANARICGAEKWRKSLAKFLRQPHFIVWDNSDLVTHEVMGGLKNVYAIGAGMVASLTNESATSKSVYFSHCTSEMIFITHLLAEEPERLAGPLLADTYVTLLKGRNAWYGQMLAKGDLSPDMGDSIKGKGMIQGVSAVGAFYALLSQPSLSIMRPDQNKPVVPVELCPILKTLYKILIKREVSVQAILQALRDETMNDPRERIEIAQSHAFYRPSLLSKS</sequence>
<dbReference type="InterPro" id="IPR036291">
    <property type="entry name" value="NAD(P)-bd_dom_sf"/>
</dbReference>
<dbReference type="FunFam" id="3.40.50.720:FF:000109">
    <property type="entry name" value="Glycerol-3-phosphate dehydrogenase [NAD(+)]"/>
    <property type="match status" value="1"/>
</dbReference>
<evidence type="ECO:0000256" key="7">
    <source>
        <dbReference type="ARBA" id="ARBA00055926"/>
    </source>
</evidence>
<evidence type="ECO:0000256" key="6">
    <source>
        <dbReference type="ARBA" id="ARBA00048683"/>
    </source>
</evidence>
<evidence type="ECO:0000256" key="4">
    <source>
        <dbReference type="ARBA" id="ARBA00023002"/>
    </source>
</evidence>
<dbReference type="InterPro" id="IPR011128">
    <property type="entry name" value="G3P_DH_NAD-dep_N"/>
</dbReference>
<dbReference type="SUPFAM" id="SSF51735">
    <property type="entry name" value="NAD(P)-binding Rossmann-fold domains"/>
    <property type="match status" value="1"/>
</dbReference>
<gene>
    <name evidence="13" type="ORF">KFK09_003136</name>
</gene>
<feature type="region of interest" description="Disordered" evidence="10">
    <location>
        <begin position="1"/>
        <end position="23"/>
    </location>
</feature>
<dbReference type="EMBL" id="JAGYWB010000003">
    <property type="protein sequence ID" value="KAI0527532.1"/>
    <property type="molecule type" value="Genomic_DNA"/>
</dbReference>
<comment type="subcellular location">
    <subcellularLocation>
        <location evidence="1">Cytoplasm</location>
        <location evidence="1">Cytosol</location>
    </subcellularLocation>
</comment>